<organism evidence="1 2">
    <name type="scientific">Pythium insidiosum</name>
    <name type="common">Pythiosis disease agent</name>
    <dbReference type="NCBI Taxonomy" id="114742"/>
    <lineage>
        <taxon>Eukaryota</taxon>
        <taxon>Sar</taxon>
        <taxon>Stramenopiles</taxon>
        <taxon>Oomycota</taxon>
        <taxon>Peronosporomycetes</taxon>
        <taxon>Pythiales</taxon>
        <taxon>Pythiaceae</taxon>
        <taxon>Pythium</taxon>
    </lineage>
</organism>
<dbReference type="EMBL" id="JAKCXM010000031">
    <property type="protein sequence ID" value="KAJ0406557.1"/>
    <property type="molecule type" value="Genomic_DNA"/>
</dbReference>
<evidence type="ECO:0000313" key="2">
    <source>
        <dbReference type="Proteomes" id="UP001209570"/>
    </source>
</evidence>
<accession>A0AAD5LMV4</accession>
<gene>
    <name evidence="1" type="ORF">P43SY_004446</name>
</gene>
<keyword evidence="2" id="KW-1185">Reference proteome</keyword>
<protein>
    <recommendedName>
        <fullName evidence="3">PX domain-containing protein</fullName>
    </recommendedName>
</protein>
<comment type="caution">
    <text evidence="1">The sequence shown here is derived from an EMBL/GenBank/DDBJ whole genome shotgun (WGS) entry which is preliminary data.</text>
</comment>
<dbReference type="AlphaFoldDB" id="A0AAD5LMV4"/>
<dbReference type="Proteomes" id="UP001209570">
    <property type="component" value="Unassembled WGS sequence"/>
</dbReference>
<evidence type="ECO:0000313" key="1">
    <source>
        <dbReference type="EMBL" id="KAJ0406557.1"/>
    </source>
</evidence>
<sequence length="196" mass="22855">MIPRLVPVAMEPHRQSGAAAPLAALGKIDRVQISDVVQRRKGVYFVMDVYLRNIDSRLPLTSSLRDRIRLRPSASESRAPDYQVEARFSDFAGLRADVSEWMCMNARFTCEYCNNFEEYIRFRVKQPRWIVKISTRVEQRKRILESFINDFIHMAQMRVPACDKCRAHEYVPFLVEAFVRKSVRPSTELERTPEAA</sequence>
<reference evidence="1" key="1">
    <citation type="submission" date="2021-12" db="EMBL/GenBank/DDBJ databases">
        <title>Prjna785345.</title>
        <authorList>
            <person name="Rujirawat T."/>
            <person name="Krajaejun T."/>
        </authorList>
    </citation>
    <scope>NUCLEOTIDE SEQUENCE</scope>
    <source>
        <strain evidence="1">Pi057C3</strain>
    </source>
</reference>
<proteinExistence type="predicted"/>
<evidence type="ECO:0008006" key="3">
    <source>
        <dbReference type="Google" id="ProtNLM"/>
    </source>
</evidence>
<name>A0AAD5LMV4_PYTIN</name>